<dbReference type="InterPro" id="IPR002859">
    <property type="entry name" value="PKD/REJ-like"/>
</dbReference>
<name>A0AAE0BJG5_9CHLO</name>
<evidence type="ECO:0000259" key="2">
    <source>
        <dbReference type="Pfam" id="PF02010"/>
    </source>
</evidence>
<evidence type="ECO:0000313" key="4">
    <source>
        <dbReference type="Proteomes" id="UP001190700"/>
    </source>
</evidence>
<proteinExistence type="predicted"/>
<reference evidence="3 4" key="1">
    <citation type="journal article" date="2015" name="Genome Biol. Evol.">
        <title>Comparative Genomics of a Bacterivorous Green Alga Reveals Evolutionary Causalities and Consequences of Phago-Mixotrophic Mode of Nutrition.</title>
        <authorList>
            <person name="Burns J.A."/>
            <person name="Paasch A."/>
            <person name="Narechania A."/>
            <person name="Kim E."/>
        </authorList>
    </citation>
    <scope>NUCLEOTIDE SEQUENCE [LARGE SCALE GENOMIC DNA]</scope>
    <source>
        <strain evidence="3 4">PLY_AMNH</strain>
    </source>
</reference>
<protein>
    <recommendedName>
        <fullName evidence="2">PKD/REJ-like domain-containing protein</fullName>
    </recommendedName>
</protein>
<dbReference type="AlphaFoldDB" id="A0AAE0BJG5"/>
<dbReference type="Proteomes" id="UP001190700">
    <property type="component" value="Unassembled WGS sequence"/>
</dbReference>
<dbReference type="Pfam" id="PF02010">
    <property type="entry name" value="REJ"/>
    <property type="match status" value="1"/>
</dbReference>
<keyword evidence="4" id="KW-1185">Reference proteome</keyword>
<accession>A0AAE0BJG5</accession>
<evidence type="ECO:0000256" key="1">
    <source>
        <dbReference type="SAM" id="MobiDB-lite"/>
    </source>
</evidence>
<feature type="region of interest" description="Disordered" evidence="1">
    <location>
        <begin position="159"/>
        <end position="181"/>
    </location>
</feature>
<feature type="domain" description="PKD/REJ-like" evidence="2">
    <location>
        <begin position="9"/>
        <end position="138"/>
    </location>
</feature>
<dbReference type="EMBL" id="LGRX02034702">
    <property type="protein sequence ID" value="KAK3237105.1"/>
    <property type="molecule type" value="Genomic_DNA"/>
</dbReference>
<organism evidence="3 4">
    <name type="scientific">Cymbomonas tetramitiformis</name>
    <dbReference type="NCBI Taxonomy" id="36881"/>
    <lineage>
        <taxon>Eukaryota</taxon>
        <taxon>Viridiplantae</taxon>
        <taxon>Chlorophyta</taxon>
        <taxon>Pyramimonadophyceae</taxon>
        <taxon>Pyramimonadales</taxon>
        <taxon>Pyramimonadaceae</taxon>
        <taxon>Cymbomonas</taxon>
    </lineage>
</organism>
<sequence length="415" mass="43819">MPGSWLDAQVIPGVGLAYKDMFTIVSPGWVDVDLPLLYTFECHAVVDEAAAAVVVVLRDLRPTPGPFDKPMAVEGLPAHSHRVVVKVTVQDSLRAEATSETNITALPPATAAAREALSEVLVGTSAQVLKNGDVDTALVMVDATLGLLNVAALAEDANDGGAENASRPPAEDFGLTPPTERKKRLRQQQRMELLSTIVGAHEALAPTSATVERLAASVRSVTAGGVEELPLAAQLEALAVLEQLVMDTEENPQEATFTPRAAQAACEGLAELNKIRNSTRASQVTQLMASMGTSMLHAAAAGEMPMEVAADGLALKARGPHAFDTPRILGFHVACRRLEGSPLFQDIHASNLCHPKVLLLFSCCTGSKLSKSRDPLLIGSRAPPEDCRTGSKLSKSRDALLIGSPAPLEDCLNCR</sequence>
<gene>
    <name evidence="3" type="ORF">CYMTET_52799</name>
</gene>
<comment type="caution">
    <text evidence="3">The sequence shown here is derived from an EMBL/GenBank/DDBJ whole genome shotgun (WGS) entry which is preliminary data.</text>
</comment>
<evidence type="ECO:0000313" key="3">
    <source>
        <dbReference type="EMBL" id="KAK3237105.1"/>
    </source>
</evidence>